<accession>A0A1H9N803</accession>
<comment type="similarity">
    <text evidence="1 6">Belongs to the sigma-70 factor family. ECF subfamily.</text>
</comment>
<dbReference type="SUPFAM" id="SSF88946">
    <property type="entry name" value="Sigma2 domain of RNA polymerase sigma factors"/>
    <property type="match status" value="1"/>
</dbReference>
<feature type="domain" description="RNA polymerase sigma factor 70 region 4 type 2" evidence="8">
    <location>
        <begin position="130"/>
        <end position="181"/>
    </location>
</feature>
<dbReference type="CDD" id="cd06171">
    <property type="entry name" value="Sigma70_r4"/>
    <property type="match status" value="1"/>
</dbReference>
<dbReference type="PANTHER" id="PTHR43133">
    <property type="entry name" value="RNA POLYMERASE ECF-TYPE SIGMA FACTO"/>
    <property type="match status" value="1"/>
</dbReference>
<dbReference type="STRING" id="531814.SAMN04487944_1038"/>
<evidence type="ECO:0000256" key="4">
    <source>
        <dbReference type="ARBA" id="ARBA00023125"/>
    </source>
</evidence>
<feature type="domain" description="RNA polymerase sigma-70 region 2" evidence="7">
    <location>
        <begin position="24"/>
        <end position="90"/>
    </location>
</feature>
<dbReference type="RefSeq" id="WP_175480352.1">
    <property type="nucleotide sequence ID" value="NZ_FOGL01000003.1"/>
</dbReference>
<evidence type="ECO:0000256" key="2">
    <source>
        <dbReference type="ARBA" id="ARBA00023015"/>
    </source>
</evidence>
<dbReference type="PROSITE" id="PS01063">
    <property type="entry name" value="SIGMA70_ECF"/>
    <property type="match status" value="1"/>
</dbReference>
<sequence length="188" mass="21860">MIEKKIAKSIKLVKKGDQSAFEDIVEHFQGKVFAICFRMVGNKHEAEDIAQEAFIRAYINIQSYDENRKFSTWLYRIATNLAIDRMRKKKPDYYLDAEIQGADGLNLYAQIPDDGVLPEDEVESLETQSYIQKEIMELPAKYRSIIALRFIDELSLKEISEILEIPVGTVKTRIHRGREALRKKLRHV</sequence>
<dbReference type="InterPro" id="IPR013324">
    <property type="entry name" value="RNA_pol_sigma_r3/r4-like"/>
</dbReference>
<dbReference type="AlphaFoldDB" id="A0A1H9N803"/>
<dbReference type="NCBIfam" id="TIGR02948">
    <property type="entry name" value="SigW_bacill"/>
    <property type="match status" value="1"/>
</dbReference>
<proteinExistence type="inferred from homology"/>
<evidence type="ECO:0000256" key="5">
    <source>
        <dbReference type="ARBA" id="ARBA00023163"/>
    </source>
</evidence>
<dbReference type="NCBIfam" id="NF007223">
    <property type="entry name" value="PRK09641.1"/>
    <property type="match status" value="1"/>
</dbReference>
<dbReference type="SUPFAM" id="SSF88659">
    <property type="entry name" value="Sigma3 and sigma4 domains of RNA polymerase sigma factors"/>
    <property type="match status" value="1"/>
</dbReference>
<dbReference type="GO" id="GO:0016987">
    <property type="term" value="F:sigma factor activity"/>
    <property type="evidence" value="ECO:0007669"/>
    <property type="project" value="UniProtKB-KW"/>
</dbReference>
<evidence type="ECO:0000259" key="8">
    <source>
        <dbReference type="Pfam" id="PF08281"/>
    </source>
</evidence>
<name>A0A1H9N803_9BACI</name>
<dbReference type="InterPro" id="IPR013249">
    <property type="entry name" value="RNA_pol_sigma70_r4_t2"/>
</dbReference>
<evidence type="ECO:0000313" key="9">
    <source>
        <dbReference type="EMBL" id="SER32116.1"/>
    </source>
</evidence>
<dbReference type="Pfam" id="PF08281">
    <property type="entry name" value="Sigma70_r4_2"/>
    <property type="match status" value="1"/>
</dbReference>
<dbReference type="InterPro" id="IPR007627">
    <property type="entry name" value="RNA_pol_sigma70_r2"/>
</dbReference>
<dbReference type="InterPro" id="IPR036388">
    <property type="entry name" value="WH-like_DNA-bd_sf"/>
</dbReference>
<dbReference type="NCBIfam" id="TIGR02937">
    <property type="entry name" value="sigma70-ECF"/>
    <property type="match status" value="1"/>
</dbReference>
<dbReference type="InterPro" id="IPR000838">
    <property type="entry name" value="RNA_pol_sigma70_ECF_CS"/>
</dbReference>
<dbReference type="Proteomes" id="UP000199687">
    <property type="component" value="Unassembled WGS sequence"/>
</dbReference>
<dbReference type="PANTHER" id="PTHR43133:SF60">
    <property type="entry name" value="RNA POLYMERASE SIGMA FACTOR SIGV"/>
    <property type="match status" value="1"/>
</dbReference>
<evidence type="ECO:0000256" key="1">
    <source>
        <dbReference type="ARBA" id="ARBA00010641"/>
    </source>
</evidence>
<keyword evidence="2 6" id="KW-0805">Transcription regulation</keyword>
<dbReference type="InterPro" id="IPR039425">
    <property type="entry name" value="RNA_pol_sigma-70-like"/>
</dbReference>
<dbReference type="InterPro" id="IPR014284">
    <property type="entry name" value="RNA_pol_sigma-70_dom"/>
</dbReference>
<dbReference type="Gene3D" id="1.10.1740.10">
    <property type="match status" value="1"/>
</dbReference>
<evidence type="ECO:0000256" key="3">
    <source>
        <dbReference type="ARBA" id="ARBA00023082"/>
    </source>
</evidence>
<organism evidence="9 10">
    <name type="scientific">Gracilibacillus ureilyticus</name>
    <dbReference type="NCBI Taxonomy" id="531814"/>
    <lineage>
        <taxon>Bacteria</taxon>
        <taxon>Bacillati</taxon>
        <taxon>Bacillota</taxon>
        <taxon>Bacilli</taxon>
        <taxon>Bacillales</taxon>
        <taxon>Bacillaceae</taxon>
        <taxon>Gracilibacillus</taxon>
    </lineage>
</organism>
<evidence type="ECO:0000313" key="10">
    <source>
        <dbReference type="Proteomes" id="UP000199687"/>
    </source>
</evidence>
<dbReference type="GO" id="GO:0006950">
    <property type="term" value="P:response to stress"/>
    <property type="evidence" value="ECO:0007669"/>
    <property type="project" value="UniProtKB-ARBA"/>
</dbReference>
<evidence type="ECO:0000259" key="7">
    <source>
        <dbReference type="Pfam" id="PF04542"/>
    </source>
</evidence>
<gene>
    <name evidence="9" type="ORF">SAMN04487944_1038</name>
</gene>
<keyword evidence="10" id="KW-1185">Reference proteome</keyword>
<keyword evidence="4 6" id="KW-0238">DNA-binding</keyword>
<dbReference type="GO" id="GO:0003677">
    <property type="term" value="F:DNA binding"/>
    <property type="evidence" value="ECO:0007669"/>
    <property type="project" value="UniProtKB-KW"/>
</dbReference>
<dbReference type="Gene3D" id="1.10.10.10">
    <property type="entry name" value="Winged helix-like DNA-binding domain superfamily/Winged helix DNA-binding domain"/>
    <property type="match status" value="1"/>
</dbReference>
<dbReference type="GO" id="GO:0006352">
    <property type="term" value="P:DNA-templated transcription initiation"/>
    <property type="evidence" value="ECO:0007669"/>
    <property type="project" value="InterPro"/>
</dbReference>
<keyword evidence="3 6" id="KW-0731">Sigma factor</keyword>
<dbReference type="EMBL" id="FOGL01000003">
    <property type="protein sequence ID" value="SER32116.1"/>
    <property type="molecule type" value="Genomic_DNA"/>
</dbReference>
<reference evidence="9 10" key="1">
    <citation type="submission" date="2016-10" db="EMBL/GenBank/DDBJ databases">
        <authorList>
            <person name="de Groot N.N."/>
        </authorList>
    </citation>
    <scope>NUCLEOTIDE SEQUENCE [LARGE SCALE GENOMIC DNA]</scope>
    <source>
        <strain evidence="9 10">CGMCC 1.7727</strain>
    </source>
</reference>
<protein>
    <recommendedName>
        <fullName evidence="6">RNA polymerase sigma factor</fullName>
    </recommendedName>
</protein>
<dbReference type="InterPro" id="IPR013325">
    <property type="entry name" value="RNA_pol_sigma_r2"/>
</dbReference>
<evidence type="ECO:0000256" key="6">
    <source>
        <dbReference type="RuleBase" id="RU000716"/>
    </source>
</evidence>
<dbReference type="Pfam" id="PF04542">
    <property type="entry name" value="Sigma70_r2"/>
    <property type="match status" value="1"/>
</dbReference>
<dbReference type="InterPro" id="IPR014294">
    <property type="entry name" value="RNA_pol_sigma-W_bacilli"/>
</dbReference>
<keyword evidence="5 6" id="KW-0804">Transcription</keyword>